<sequence length="164" mass="17846">MTRSIWVRMRQKDEEATASGIYGLIVSAAVMVTSHAETVIQVEIAVLVTLTIYWLAERFARIVAERIHEGQRPPWHTVRRQLTTGWEMITASGMPLIVLIAVRLGGAELSTAVLAGLLCTTVLLCISGWLMGSNGRLKPMERVAAALVAGSFGAVLVILKTLLH</sequence>
<accession>A0ABS7AXX1</accession>
<dbReference type="RefSeq" id="WP_220143131.1">
    <property type="nucleotide sequence ID" value="NZ_JAHXZI010000003.1"/>
</dbReference>
<name>A0ABS7AXX1_9ACTN</name>
<gene>
    <name evidence="2" type="ORF">KZ829_07640</name>
</gene>
<keyword evidence="1" id="KW-0472">Membrane</keyword>
<proteinExistence type="predicted"/>
<dbReference type="Proteomes" id="UP001519863">
    <property type="component" value="Unassembled WGS sequence"/>
</dbReference>
<reference evidence="2 3" key="1">
    <citation type="journal article" date="2013" name="Antonie Van Leeuwenhoek">
        <title>Actinoplanes hulinensis sp. nov., a novel actinomycete isolated from soybean root (Glycine max (L.) Merr).</title>
        <authorList>
            <person name="Shen Y."/>
            <person name="Liu C."/>
            <person name="Wang X."/>
            <person name="Zhao J."/>
            <person name="Jia F."/>
            <person name="Zhang Y."/>
            <person name="Wang L."/>
            <person name="Yang D."/>
            <person name="Xiang W."/>
        </authorList>
    </citation>
    <scope>NUCLEOTIDE SEQUENCE [LARGE SCALE GENOMIC DNA]</scope>
    <source>
        <strain evidence="2 3">NEAU-M9</strain>
    </source>
</reference>
<keyword evidence="1" id="KW-1133">Transmembrane helix</keyword>
<comment type="caution">
    <text evidence="2">The sequence shown here is derived from an EMBL/GenBank/DDBJ whole genome shotgun (WGS) entry which is preliminary data.</text>
</comment>
<organism evidence="2 3">
    <name type="scientific">Actinoplanes hulinensis</name>
    <dbReference type="NCBI Taxonomy" id="1144547"/>
    <lineage>
        <taxon>Bacteria</taxon>
        <taxon>Bacillati</taxon>
        <taxon>Actinomycetota</taxon>
        <taxon>Actinomycetes</taxon>
        <taxon>Micromonosporales</taxon>
        <taxon>Micromonosporaceae</taxon>
        <taxon>Actinoplanes</taxon>
    </lineage>
</organism>
<evidence type="ECO:0000313" key="2">
    <source>
        <dbReference type="EMBL" id="MBW6433615.1"/>
    </source>
</evidence>
<feature type="transmembrane region" description="Helical" evidence="1">
    <location>
        <begin position="88"/>
        <end position="106"/>
    </location>
</feature>
<protein>
    <recommendedName>
        <fullName evidence="4">VIT family protein</fullName>
    </recommendedName>
</protein>
<evidence type="ECO:0008006" key="4">
    <source>
        <dbReference type="Google" id="ProtNLM"/>
    </source>
</evidence>
<evidence type="ECO:0000313" key="3">
    <source>
        <dbReference type="Proteomes" id="UP001519863"/>
    </source>
</evidence>
<feature type="transmembrane region" description="Helical" evidence="1">
    <location>
        <begin position="143"/>
        <end position="163"/>
    </location>
</feature>
<keyword evidence="1" id="KW-0812">Transmembrane</keyword>
<dbReference type="EMBL" id="JAHXZI010000003">
    <property type="protein sequence ID" value="MBW6433615.1"/>
    <property type="molecule type" value="Genomic_DNA"/>
</dbReference>
<feature type="transmembrane region" description="Helical" evidence="1">
    <location>
        <begin position="112"/>
        <end position="131"/>
    </location>
</feature>
<keyword evidence="3" id="KW-1185">Reference proteome</keyword>
<evidence type="ECO:0000256" key="1">
    <source>
        <dbReference type="SAM" id="Phobius"/>
    </source>
</evidence>